<dbReference type="OrthoDB" id="272271at2759"/>
<accession>A0A2J6R8G0</accession>
<dbReference type="InterPro" id="IPR006330">
    <property type="entry name" value="Ado/ade_deaminase"/>
</dbReference>
<dbReference type="Gene3D" id="3.20.20.140">
    <property type="entry name" value="Metal-dependent hydrolases"/>
    <property type="match status" value="1"/>
</dbReference>
<reference evidence="5 6" key="1">
    <citation type="submission" date="2016-04" db="EMBL/GenBank/DDBJ databases">
        <title>A degradative enzymes factory behind the ericoid mycorrhizal symbiosis.</title>
        <authorList>
            <consortium name="DOE Joint Genome Institute"/>
            <person name="Martino E."/>
            <person name="Morin E."/>
            <person name="Grelet G."/>
            <person name="Kuo A."/>
            <person name="Kohler A."/>
            <person name="Daghino S."/>
            <person name="Barry K."/>
            <person name="Choi C."/>
            <person name="Cichocki N."/>
            <person name="Clum A."/>
            <person name="Copeland A."/>
            <person name="Hainaut M."/>
            <person name="Haridas S."/>
            <person name="Labutti K."/>
            <person name="Lindquist E."/>
            <person name="Lipzen A."/>
            <person name="Khouja H.-R."/>
            <person name="Murat C."/>
            <person name="Ohm R."/>
            <person name="Olson A."/>
            <person name="Spatafora J."/>
            <person name="Veneault-Fourrey C."/>
            <person name="Henrissat B."/>
            <person name="Grigoriev I."/>
            <person name="Martin F."/>
            <person name="Perotto S."/>
        </authorList>
    </citation>
    <scope>NUCLEOTIDE SEQUENCE [LARGE SCALE GENOMIC DNA]</scope>
    <source>
        <strain evidence="5 6">F</strain>
    </source>
</reference>
<evidence type="ECO:0000256" key="2">
    <source>
        <dbReference type="ARBA" id="ARBA00022723"/>
    </source>
</evidence>
<dbReference type="GO" id="GO:0005829">
    <property type="term" value="C:cytosol"/>
    <property type="evidence" value="ECO:0007669"/>
    <property type="project" value="TreeGrafter"/>
</dbReference>
<dbReference type="GO" id="GO:0006146">
    <property type="term" value="P:adenine catabolic process"/>
    <property type="evidence" value="ECO:0007669"/>
    <property type="project" value="TreeGrafter"/>
</dbReference>
<evidence type="ECO:0000256" key="3">
    <source>
        <dbReference type="ARBA" id="ARBA00022801"/>
    </source>
</evidence>
<comment type="cofactor">
    <cofactor evidence="1">
        <name>Zn(2+)</name>
        <dbReference type="ChEBI" id="CHEBI:29105"/>
    </cofactor>
</comment>
<gene>
    <name evidence="5" type="ORF">L207DRAFT_638299</name>
</gene>
<dbReference type="GO" id="GO:0046872">
    <property type="term" value="F:metal ion binding"/>
    <property type="evidence" value="ECO:0007669"/>
    <property type="project" value="UniProtKB-KW"/>
</dbReference>
<evidence type="ECO:0000313" key="6">
    <source>
        <dbReference type="Proteomes" id="UP000235786"/>
    </source>
</evidence>
<dbReference type="PANTHER" id="PTHR43114">
    <property type="entry name" value="ADENINE DEAMINASE"/>
    <property type="match status" value="1"/>
</dbReference>
<dbReference type="AlphaFoldDB" id="A0A2J6R8G0"/>
<proteinExistence type="predicted"/>
<keyword evidence="3" id="KW-0378">Hydrolase</keyword>
<name>A0A2J6R8G0_HYAVF</name>
<dbReference type="PANTHER" id="PTHR43114:SF7">
    <property type="entry name" value="ADENOSINE DEAMINASE DOMAIN-CONTAINING PROTEIN"/>
    <property type="match status" value="1"/>
</dbReference>
<protein>
    <submittedName>
        <fullName evidence="5">Putative adenosine deaminase</fullName>
    </submittedName>
</protein>
<evidence type="ECO:0000313" key="5">
    <source>
        <dbReference type="EMBL" id="PMD34796.1"/>
    </source>
</evidence>
<dbReference type="GO" id="GO:0000034">
    <property type="term" value="F:adenine deaminase activity"/>
    <property type="evidence" value="ECO:0007669"/>
    <property type="project" value="TreeGrafter"/>
</dbReference>
<dbReference type="EMBL" id="KZ613953">
    <property type="protein sequence ID" value="PMD34796.1"/>
    <property type="molecule type" value="Genomic_DNA"/>
</dbReference>
<dbReference type="NCBIfam" id="TIGR01430">
    <property type="entry name" value="aden_deam"/>
    <property type="match status" value="1"/>
</dbReference>
<evidence type="ECO:0000256" key="1">
    <source>
        <dbReference type="ARBA" id="ARBA00001947"/>
    </source>
</evidence>
<feature type="domain" description="Adenosine deaminase" evidence="4">
    <location>
        <begin position="29"/>
        <end position="366"/>
    </location>
</feature>
<organism evidence="5 6">
    <name type="scientific">Hyaloscypha variabilis (strain UAMH 11265 / GT02V1 / F)</name>
    <name type="common">Meliniomyces variabilis</name>
    <dbReference type="NCBI Taxonomy" id="1149755"/>
    <lineage>
        <taxon>Eukaryota</taxon>
        <taxon>Fungi</taxon>
        <taxon>Dikarya</taxon>
        <taxon>Ascomycota</taxon>
        <taxon>Pezizomycotina</taxon>
        <taxon>Leotiomycetes</taxon>
        <taxon>Helotiales</taxon>
        <taxon>Hyaloscyphaceae</taxon>
        <taxon>Hyaloscypha</taxon>
        <taxon>Hyaloscypha variabilis</taxon>
    </lineage>
</organism>
<keyword evidence="6" id="KW-1185">Reference proteome</keyword>
<dbReference type="GO" id="GO:0043103">
    <property type="term" value="P:hypoxanthine salvage"/>
    <property type="evidence" value="ECO:0007669"/>
    <property type="project" value="TreeGrafter"/>
</dbReference>
<dbReference type="STRING" id="1149755.A0A2J6R8G0"/>
<evidence type="ECO:0000259" key="4">
    <source>
        <dbReference type="Pfam" id="PF00962"/>
    </source>
</evidence>
<dbReference type="Pfam" id="PF00962">
    <property type="entry name" value="A_deaminase"/>
    <property type="match status" value="1"/>
</dbReference>
<dbReference type="SUPFAM" id="SSF51556">
    <property type="entry name" value="Metallo-dependent hydrolases"/>
    <property type="match status" value="1"/>
</dbReference>
<dbReference type="InterPro" id="IPR001365">
    <property type="entry name" value="A_deaminase_dom"/>
</dbReference>
<dbReference type="Proteomes" id="UP000235786">
    <property type="component" value="Unassembled WGS sequence"/>
</dbReference>
<sequence length="376" mass="43013">MDPPIPYPTLQSWKQQIRSTPDPFIQILPKVELHVHLEGTLTPSLRFALAQRNNLPLHSARLNKTFTSLPDLESAYNLLQPRSIKGVGLSAFFEAYYGGMEVLQSEQDFHDLGIEYFKRAKQMGVVYCEVMFDVQAHTRRGVEIGVLMRGLESARREADELGVKVNYIMCFLRDLSPEDAMMHYEMALPYREMIVGIGLDSNEYGRPPLLFDEVYKRAREDGFKLTCHCDVTQKDTHEHIRQVACELGGTGADRIDHGLDAAEAPELVEIIKIKRTGMTLCPWAYVRHHKEENVFGYVRRLFDAGVLVNISSDSPAYVESNWVVDNLMLLKIKGGFTDDEIVKVQFNAVDICWAPKSLKAEMREKIELFLKKMQRK</sequence>
<keyword evidence="2" id="KW-0479">Metal-binding</keyword>
<dbReference type="InterPro" id="IPR032466">
    <property type="entry name" value="Metal_Hydrolase"/>
</dbReference>